<proteinExistence type="predicted"/>
<comment type="caution">
    <text evidence="2">The sequence shown here is derived from an EMBL/GenBank/DDBJ whole genome shotgun (WGS) entry which is preliminary data.</text>
</comment>
<evidence type="ECO:0000256" key="1">
    <source>
        <dbReference type="SAM" id="MobiDB-lite"/>
    </source>
</evidence>
<name>A0ABN2TPS7_9MICO</name>
<dbReference type="Proteomes" id="UP001501285">
    <property type="component" value="Unassembled WGS sequence"/>
</dbReference>
<protein>
    <recommendedName>
        <fullName evidence="4">DUF402 domain-containing protein</fullName>
    </recommendedName>
</protein>
<feature type="region of interest" description="Disordered" evidence="1">
    <location>
        <begin position="47"/>
        <end position="71"/>
    </location>
</feature>
<accession>A0ABN2TPS7</accession>
<organism evidence="2 3">
    <name type="scientific">Terrabacter terrae</name>
    <dbReference type="NCBI Taxonomy" id="318434"/>
    <lineage>
        <taxon>Bacteria</taxon>
        <taxon>Bacillati</taxon>
        <taxon>Actinomycetota</taxon>
        <taxon>Actinomycetes</taxon>
        <taxon>Micrococcales</taxon>
        <taxon>Intrasporangiaceae</taxon>
        <taxon>Terrabacter</taxon>
    </lineage>
</organism>
<dbReference type="EMBL" id="BAAANB010000001">
    <property type="protein sequence ID" value="GAA2017034.1"/>
    <property type="molecule type" value="Genomic_DNA"/>
</dbReference>
<keyword evidence="3" id="KW-1185">Reference proteome</keyword>
<gene>
    <name evidence="2" type="ORF">GCM10009740_00440</name>
</gene>
<sequence length="100" mass="11301">MTSSPVPEPYAVSAPSGARPLGVAPFLSPGDVVMWRYRDHSWVPGKAETPSPMRVVRDDSSSFERGERPFDPTWTAWRPDPTWTVPRLGKHERWVVDLVD</sequence>
<evidence type="ECO:0008006" key="4">
    <source>
        <dbReference type="Google" id="ProtNLM"/>
    </source>
</evidence>
<evidence type="ECO:0000313" key="3">
    <source>
        <dbReference type="Proteomes" id="UP001501285"/>
    </source>
</evidence>
<dbReference type="RefSeq" id="WP_343985731.1">
    <property type="nucleotide sequence ID" value="NZ_BAAANB010000001.1"/>
</dbReference>
<reference evidence="2 3" key="1">
    <citation type="journal article" date="2019" name="Int. J. Syst. Evol. Microbiol.">
        <title>The Global Catalogue of Microorganisms (GCM) 10K type strain sequencing project: providing services to taxonomists for standard genome sequencing and annotation.</title>
        <authorList>
            <consortium name="The Broad Institute Genomics Platform"/>
            <consortium name="The Broad Institute Genome Sequencing Center for Infectious Disease"/>
            <person name="Wu L."/>
            <person name="Ma J."/>
        </authorList>
    </citation>
    <scope>NUCLEOTIDE SEQUENCE [LARGE SCALE GENOMIC DNA]</scope>
    <source>
        <strain evidence="2 3">JCM 14283</strain>
    </source>
</reference>
<evidence type="ECO:0000313" key="2">
    <source>
        <dbReference type="EMBL" id="GAA2017034.1"/>
    </source>
</evidence>
<feature type="compositionally biased region" description="Basic and acidic residues" evidence="1">
    <location>
        <begin position="55"/>
        <end position="70"/>
    </location>
</feature>